<reference evidence="1" key="1">
    <citation type="submission" date="2014-11" db="EMBL/GenBank/DDBJ databases">
        <authorList>
            <person name="Amaro Gonzalez C."/>
        </authorList>
    </citation>
    <scope>NUCLEOTIDE SEQUENCE</scope>
</reference>
<accession>A0A0E9T6W3</accession>
<organism evidence="1">
    <name type="scientific">Anguilla anguilla</name>
    <name type="common">European freshwater eel</name>
    <name type="synonym">Muraena anguilla</name>
    <dbReference type="NCBI Taxonomy" id="7936"/>
    <lineage>
        <taxon>Eukaryota</taxon>
        <taxon>Metazoa</taxon>
        <taxon>Chordata</taxon>
        <taxon>Craniata</taxon>
        <taxon>Vertebrata</taxon>
        <taxon>Euteleostomi</taxon>
        <taxon>Actinopterygii</taxon>
        <taxon>Neopterygii</taxon>
        <taxon>Teleostei</taxon>
        <taxon>Anguilliformes</taxon>
        <taxon>Anguillidae</taxon>
        <taxon>Anguilla</taxon>
    </lineage>
</organism>
<reference evidence="1" key="2">
    <citation type="journal article" date="2015" name="Fish Shellfish Immunol.">
        <title>Early steps in the European eel (Anguilla anguilla)-Vibrio vulnificus interaction in the gills: Role of the RtxA13 toxin.</title>
        <authorList>
            <person name="Callol A."/>
            <person name="Pajuelo D."/>
            <person name="Ebbesson L."/>
            <person name="Teles M."/>
            <person name="MacKenzie S."/>
            <person name="Amaro C."/>
        </authorList>
    </citation>
    <scope>NUCLEOTIDE SEQUENCE</scope>
</reference>
<sequence>MRREMSLPYFASQMGTNFSSFALYRLDNNRMWLKICCVRQPLIGRVSGTR</sequence>
<dbReference type="EMBL" id="GBXM01060104">
    <property type="protein sequence ID" value="JAH48473.1"/>
    <property type="molecule type" value="Transcribed_RNA"/>
</dbReference>
<name>A0A0E9T6W3_ANGAN</name>
<protein>
    <submittedName>
        <fullName evidence="1">Uncharacterized protein</fullName>
    </submittedName>
</protein>
<proteinExistence type="predicted"/>
<evidence type="ECO:0000313" key="1">
    <source>
        <dbReference type="EMBL" id="JAH48473.1"/>
    </source>
</evidence>
<dbReference type="AlphaFoldDB" id="A0A0E9T6W3"/>